<evidence type="ECO:0000313" key="1">
    <source>
        <dbReference type="EMBL" id="KPV44322.1"/>
    </source>
</evidence>
<dbReference type="EMBL" id="LJCO01000035">
    <property type="protein sequence ID" value="KPV44322.1"/>
    <property type="molecule type" value="Genomic_DNA"/>
</dbReference>
<protein>
    <submittedName>
        <fullName evidence="1">Uncharacterized protein</fullName>
    </submittedName>
</protein>
<organism evidence="1 2">
    <name type="scientific">Alicyclobacillus ferrooxydans</name>
    <dbReference type="NCBI Taxonomy" id="471514"/>
    <lineage>
        <taxon>Bacteria</taxon>
        <taxon>Bacillati</taxon>
        <taxon>Bacillota</taxon>
        <taxon>Bacilli</taxon>
        <taxon>Bacillales</taxon>
        <taxon>Alicyclobacillaceae</taxon>
        <taxon>Alicyclobacillus</taxon>
    </lineage>
</organism>
<accession>A0A0P9CFF0</accession>
<keyword evidence="2" id="KW-1185">Reference proteome</keyword>
<dbReference type="Proteomes" id="UP000050482">
    <property type="component" value="Unassembled WGS sequence"/>
</dbReference>
<comment type="caution">
    <text evidence="1">The sequence shown here is derived from an EMBL/GenBank/DDBJ whole genome shotgun (WGS) entry which is preliminary data.</text>
</comment>
<dbReference type="PATRIC" id="fig|471514.4.peg.4391"/>
<proteinExistence type="predicted"/>
<name>A0A0P9CFF0_9BACL</name>
<gene>
    <name evidence="1" type="ORF">AN477_07700</name>
</gene>
<dbReference type="AlphaFoldDB" id="A0A0P9CFF0"/>
<evidence type="ECO:0000313" key="2">
    <source>
        <dbReference type="Proteomes" id="UP000050482"/>
    </source>
</evidence>
<sequence length="239" mass="27098">MDTSETTNDGMHHFLMRVMVWNMRWMTRYVGFIARPIVRIYGNNEIIACGLRNEDNSVAIIYTPKTGHRNHAVLLREARQWVHETSNPMENFSGSVVSRLSLPCAQNGMRYKMVGVTANGRHLSSPTITVKPATICDSALLEIEATTFRNVLFAWPRAEKHDPMIYFLAVEDETGENTHVAIYTREAFWCYPKTKTASYSVGPAEPPTLEPGKQYVAKLILVDYDGWVSHIAEKTFSVP</sequence>
<reference evidence="1 2" key="1">
    <citation type="submission" date="2015-09" db="EMBL/GenBank/DDBJ databases">
        <title>Draft genome sequence of Alicyclobacillus ferrooxydans DSM 22381.</title>
        <authorList>
            <person name="Hemp J."/>
        </authorList>
    </citation>
    <scope>NUCLEOTIDE SEQUENCE [LARGE SCALE GENOMIC DNA]</scope>
    <source>
        <strain evidence="1 2">TC-34</strain>
    </source>
</reference>
<dbReference type="RefSeq" id="WP_054968596.1">
    <property type="nucleotide sequence ID" value="NZ_LJCO01000035.1"/>
</dbReference>